<organism evidence="2 3">
    <name type="scientific">Acetobacterium wieringae</name>
    <dbReference type="NCBI Taxonomy" id="52694"/>
    <lineage>
        <taxon>Bacteria</taxon>
        <taxon>Bacillati</taxon>
        <taxon>Bacillota</taxon>
        <taxon>Clostridia</taxon>
        <taxon>Eubacteriales</taxon>
        <taxon>Eubacteriaceae</taxon>
        <taxon>Acetobacterium</taxon>
    </lineage>
</organism>
<dbReference type="Gene3D" id="3.40.50.1980">
    <property type="entry name" value="Nitrogenase molybdenum iron protein domain"/>
    <property type="match status" value="1"/>
</dbReference>
<dbReference type="PANTHER" id="PTHR42956:SF1">
    <property type="entry name" value="NITROGENASE IRON-MOLYBDENUM COFACTOR BIOSYNTHESIS PROTEIN NIFE"/>
    <property type="match status" value="1"/>
</dbReference>
<dbReference type="Gene3D" id="3.40.50.12380">
    <property type="entry name" value="Nitrogenase MoFe cofactor biosynthesis protein NifE, C-terminal"/>
    <property type="match status" value="1"/>
</dbReference>
<accession>A0ABY6HFY6</accession>
<reference evidence="2" key="1">
    <citation type="submission" date="2021-11" db="EMBL/GenBank/DDBJ databases">
        <title>Isoprene-degrading acetogen.</title>
        <authorList>
            <person name="Yang Y."/>
            <person name="Jin H."/>
            <person name="Yan J."/>
        </authorList>
    </citation>
    <scope>NUCLEOTIDE SEQUENCE</scope>
    <source>
        <strain evidence="2">Berkeley</strain>
    </source>
</reference>
<dbReference type="CDD" id="cd00316">
    <property type="entry name" value="Oxidoreductase_nitrogenase"/>
    <property type="match status" value="1"/>
</dbReference>
<evidence type="ECO:0000259" key="1">
    <source>
        <dbReference type="Pfam" id="PF00148"/>
    </source>
</evidence>
<dbReference type="PANTHER" id="PTHR42956">
    <property type="entry name" value="NITROGENASE IRON-MOLYBDENUM COFACTOR BIOSYNTHESIS PROTEIN NIFE"/>
    <property type="match status" value="1"/>
</dbReference>
<keyword evidence="3" id="KW-1185">Reference proteome</keyword>
<name>A0ABY6HFY6_9FIRM</name>
<dbReference type="InterPro" id="IPR049939">
    <property type="entry name" value="NifE-like"/>
</dbReference>
<dbReference type="Proteomes" id="UP001163550">
    <property type="component" value="Chromosome"/>
</dbReference>
<sequence length="429" mass="46757">MRLNRLSEISTNKDIYGESAAISCGVFCPTFGVAVAAPLIREAAVLVIGTAECTWYARNSCIYHSEEPGDARFYAGVFEDTDIIFGSRDGIRTALLEIAKDPQIRCIFLVSTCIPEIIGEDLEAIGQAAERECGIPILPIHVAHYDRNCNEFGVAVSQTMKAMVRLMKPQRVKPGTVNLLGRNFHGGTEGSLKESELLRLLNEHGVVLNRIIPEPGSIESLERAPEAALNIVTNEVGRELAIAMESQFGTHYVCFEPSFELDKIRSGYQQLAGYLAIPIQEVIDKAHQNALLQLQAARQELAGKTFVLGGRPPDAIEAAAFLTAQGMVPLLINAYRLTDNSREQIKRILDMGWDPYVNYVANPGAAVSLLPDLLPDVYIGFGPVGYLKQLGIRHLERLLPPGKIGFEAIIWALAAVKSSLAGGESDVSD</sequence>
<dbReference type="RefSeq" id="WP_228878892.1">
    <property type="nucleotide sequence ID" value="NZ_CABIIK010000009.1"/>
</dbReference>
<dbReference type="InterPro" id="IPR000510">
    <property type="entry name" value="Nase/OxRdtase_comp1"/>
</dbReference>
<evidence type="ECO:0000313" key="2">
    <source>
        <dbReference type="EMBL" id="UYO63302.1"/>
    </source>
</evidence>
<proteinExistence type="predicted"/>
<dbReference type="SUPFAM" id="SSF53807">
    <property type="entry name" value="Helical backbone' metal receptor"/>
    <property type="match status" value="1"/>
</dbReference>
<dbReference type="Pfam" id="PF00148">
    <property type="entry name" value="Oxidored_nitro"/>
    <property type="match status" value="1"/>
</dbReference>
<feature type="domain" description="Nitrogenase/oxidoreductase component 1" evidence="1">
    <location>
        <begin position="28"/>
        <end position="383"/>
    </location>
</feature>
<gene>
    <name evidence="2" type="ORF">LNN31_02330</name>
</gene>
<protein>
    <submittedName>
        <fullName evidence="2">Nitrogenase component 1</fullName>
    </submittedName>
</protein>
<evidence type="ECO:0000313" key="3">
    <source>
        <dbReference type="Proteomes" id="UP001163550"/>
    </source>
</evidence>
<dbReference type="EMBL" id="CP087994">
    <property type="protein sequence ID" value="UYO63302.1"/>
    <property type="molecule type" value="Genomic_DNA"/>
</dbReference>